<dbReference type="GO" id="GO:0044205">
    <property type="term" value="P:'de novo' UMP biosynthetic process"/>
    <property type="evidence" value="ECO:0007669"/>
    <property type="project" value="UniProtKB-UniRule"/>
</dbReference>
<evidence type="ECO:0000313" key="9">
    <source>
        <dbReference type="Proteomes" id="UP000252085"/>
    </source>
</evidence>
<dbReference type="InterPro" id="IPR023031">
    <property type="entry name" value="OPRT"/>
</dbReference>
<keyword evidence="5 6" id="KW-0665">Pyrimidine biosynthesis</keyword>
<feature type="domain" description="Phosphoribosyltransferase" evidence="7">
    <location>
        <begin position="44"/>
        <end position="146"/>
    </location>
</feature>
<comment type="cofactor">
    <cofactor evidence="6">
        <name>Mg(2+)</name>
        <dbReference type="ChEBI" id="CHEBI:18420"/>
    </cofactor>
</comment>
<dbReference type="InterPro" id="IPR000836">
    <property type="entry name" value="PRTase_dom"/>
</dbReference>
<comment type="caution">
    <text evidence="6">Lacks conserved residue(s) required for the propagation of feature annotation.</text>
</comment>
<dbReference type="InterPro" id="IPR004467">
    <property type="entry name" value="Or_phspho_trans_dom"/>
</dbReference>
<feature type="binding site" evidence="6">
    <location>
        <position position="118"/>
    </location>
    <ligand>
        <name>orotate</name>
        <dbReference type="ChEBI" id="CHEBI:30839"/>
    </ligand>
</feature>
<keyword evidence="4 6" id="KW-0808">Transferase</keyword>
<dbReference type="AlphaFoldDB" id="A0A367RWE5"/>
<sequence length="177" mass="19866">MSHSELAKEIVRVSYLKGEFRLRSGQISDHYFDKYQFESNPLLLKQLAKEMVKKIPPDTEILAGLELGGVPLATAISLEVELPVVFVRKTKKEYGTEKLAEGIDIQGKKLCIIEDVITTGGQVVKSTEALRNEGAIVDFVLCVIWRGRTEDNSLEKAGIQKLPLFDMEKLSVWMKLS</sequence>
<dbReference type="GO" id="GO:0019856">
    <property type="term" value="P:pyrimidine nucleobase biosynthetic process"/>
    <property type="evidence" value="ECO:0007669"/>
    <property type="project" value="TreeGrafter"/>
</dbReference>
<dbReference type="HAMAP" id="MF_01208">
    <property type="entry name" value="PyrE"/>
    <property type="match status" value="1"/>
</dbReference>
<dbReference type="Proteomes" id="UP000252085">
    <property type="component" value="Unassembled WGS sequence"/>
</dbReference>
<keyword evidence="6" id="KW-0460">Magnesium</keyword>
<comment type="subunit">
    <text evidence="6">Homodimer.</text>
</comment>
<dbReference type="GO" id="GO:0000287">
    <property type="term" value="F:magnesium ion binding"/>
    <property type="evidence" value="ECO:0007669"/>
    <property type="project" value="UniProtKB-UniRule"/>
</dbReference>
<dbReference type="GO" id="GO:0004588">
    <property type="term" value="F:orotate phosphoribosyltransferase activity"/>
    <property type="evidence" value="ECO:0007669"/>
    <property type="project" value="UniProtKB-UniRule"/>
</dbReference>
<protein>
    <recommendedName>
        <fullName evidence="2 6">Orotate phosphoribosyltransferase</fullName>
        <shortName evidence="6">OPRT</shortName>
        <shortName evidence="6">OPRTase</shortName>
        <ecNumber evidence="2 6">2.4.2.10</ecNumber>
    </recommendedName>
</protein>
<comment type="caution">
    <text evidence="8">The sequence shown here is derived from an EMBL/GenBank/DDBJ whole genome shotgun (WGS) entry which is preliminary data.</text>
</comment>
<dbReference type="UniPathway" id="UPA00070">
    <property type="reaction ID" value="UER00119"/>
</dbReference>
<feature type="binding site" description="in other chain" evidence="6">
    <location>
        <begin position="114"/>
        <end position="122"/>
    </location>
    <ligand>
        <name>5-phospho-alpha-D-ribose 1-diphosphate</name>
        <dbReference type="ChEBI" id="CHEBI:58017"/>
        <note>ligand shared between dimeric partners</note>
    </ligand>
</feature>
<dbReference type="SUPFAM" id="SSF53271">
    <property type="entry name" value="PRTase-like"/>
    <property type="match status" value="1"/>
</dbReference>
<evidence type="ECO:0000256" key="4">
    <source>
        <dbReference type="ARBA" id="ARBA00022679"/>
    </source>
</evidence>
<dbReference type="PANTHER" id="PTHR19278:SF9">
    <property type="entry name" value="URIDINE 5'-MONOPHOSPHATE SYNTHASE"/>
    <property type="match status" value="1"/>
</dbReference>
<dbReference type="InterPro" id="IPR029057">
    <property type="entry name" value="PRTase-like"/>
</dbReference>
<organism evidence="8 9">
    <name type="scientific">Nostoc punctiforme NIES-2108</name>
    <dbReference type="NCBI Taxonomy" id="1356359"/>
    <lineage>
        <taxon>Bacteria</taxon>
        <taxon>Bacillati</taxon>
        <taxon>Cyanobacteriota</taxon>
        <taxon>Cyanophyceae</taxon>
        <taxon>Nostocales</taxon>
        <taxon>Nostocaceae</taxon>
        <taxon>Nostoc</taxon>
    </lineage>
</organism>
<evidence type="ECO:0000256" key="6">
    <source>
        <dbReference type="HAMAP-Rule" id="MF_01208"/>
    </source>
</evidence>
<accession>A0A367RWE5</accession>
<dbReference type="PANTHER" id="PTHR19278">
    <property type="entry name" value="OROTATE PHOSPHORIBOSYLTRANSFERASE"/>
    <property type="match status" value="1"/>
</dbReference>
<feature type="binding site" description="in other chain" evidence="6">
    <location>
        <position position="89"/>
    </location>
    <ligand>
        <name>5-phospho-alpha-D-ribose 1-diphosphate</name>
        <dbReference type="ChEBI" id="CHEBI:58017"/>
        <note>ligand shared between dimeric partners</note>
    </ligand>
</feature>
<reference evidence="8 9" key="1">
    <citation type="submission" date="2016-04" db="EMBL/GenBank/DDBJ databases">
        <authorList>
            <person name="Evans L.H."/>
            <person name="Alamgir A."/>
            <person name="Owens N."/>
            <person name="Weber N.D."/>
            <person name="Virtaneva K."/>
            <person name="Barbian K."/>
            <person name="Babar A."/>
            <person name="Rosenke K."/>
        </authorList>
    </citation>
    <scope>NUCLEOTIDE SEQUENCE [LARGE SCALE GENOMIC DNA]</scope>
    <source>
        <strain evidence="8">NIES-2108</strain>
    </source>
</reference>
<proteinExistence type="inferred from homology"/>
<dbReference type="Gene3D" id="3.40.50.2020">
    <property type="match status" value="1"/>
</dbReference>
<dbReference type="NCBIfam" id="TIGR00336">
    <property type="entry name" value="pyrE"/>
    <property type="match status" value="1"/>
</dbReference>
<gene>
    <name evidence="6" type="primary">pyrE</name>
    <name evidence="8" type="ORF">A6769_04325</name>
</gene>
<evidence type="ECO:0000259" key="7">
    <source>
        <dbReference type="Pfam" id="PF00156"/>
    </source>
</evidence>
<feature type="binding site" evidence="6">
    <location>
        <position position="92"/>
    </location>
    <ligand>
        <name>5-phospho-alpha-D-ribose 1-diphosphate</name>
        <dbReference type="ChEBI" id="CHEBI:58017"/>
        <note>ligand shared between dimeric partners</note>
    </ligand>
</feature>
<evidence type="ECO:0000256" key="5">
    <source>
        <dbReference type="ARBA" id="ARBA00022975"/>
    </source>
</evidence>
<feature type="binding site" evidence="6">
    <location>
        <position position="146"/>
    </location>
    <ligand>
        <name>orotate</name>
        <dbReference type="ChEBI" id="CHEBI:30839"/>
    </ligand>
</feature>
<dbReference type="Pfam" id="PF00156">
    <property type="entry name" value="Pribosyltran"/>
    <property type="match status" value="1"/>
</dbReference>
<evidence type="ECO:0000256" key="1">
    <source>
        <dbReference type="ARBA" id="ARBA00004889"/>
    </source>
</evidence>
<dbReference type="EC" id="2.4.2.10" evidence="2 6"/>
<dbReference type="CDD" id="cd06223">
    <property type="entry name" value="PRTases_typeI"/>
    <property type="match status" value="1"/>
</dbReference>
<comment type="catalytic activity">
    <reaction evidence="6">
        <text>orotidine 5'-phosphate + diphosphate = orotate + 5-phospho-alpha-D-ribose 1-diphosphate</text>
        <dbReference type="Rhea" id="RHEA:10380"/>
        <dbReference type="ChEBI" id="CHEBI:30839"/>
        <dbReference type="ChEBI" id="CHEBI:33019"/>
        <dbReference type="ChEBI" id="CHEBI:57538"/>
        <dbReference type="ChEBI" id="CHEBI:58017"/>
        <dbReference type="EC" id="2.4.2.10"/>
    </reaction>
</comment>
<comment type="pathway">
    <text evidence="1 6">Pyrimidine metabolism; UMP biosynthesis via de novo pathway; UMP from orotate: step 1/2.</text>
</comment>
<evidence type="ECO:0000256" key="3">
    <source>
        <dbReference type="ARBA" id="ARBA00022676"/>
    </source>
</evidence>
<evidence type="ECO:0000313" key="8">
    <source>
        <dbReference type="EMBL" id="RCJ40030.1"/>
    </source>
</evidence>
<comment type="similarity">
    <text evidence="6">Belongs to the purine/pyrimidine phosphoribosyltransferase family. PyrE subfamily.</text>
</comment>
<keyword evidence="3 6" id="KW-0328">Glycosyltransferase</keyword>
<name>A0A367RWE5_NOSPU</name>
<evidence type="ECO:0000256" key="2">
    <source>
        <dbReference type="ARBA" id="ARBA00011971"/>
    </source>
</evidence>
<dbReference type="EMBL" id="LXQE01000085">
    <property type="protein sequence ID" value="RCJ40030.1"/>
    <property type="molecule type" value="Genomic_DNA"/>
</dbReference>
<comment type="function">
    <text evidence="6">Catalyzes the transfer of a ribosyl phosphate group from 5-phosphoribose 1-diphosphate to orotate, leading to the formation of orotidine monophosphate (OMP).</text>
</comment>
<feature type="binding site" description="in other chain" evidence="6">
    <location>
        <position position="23"/>
    </location>
    <ligand>
        <name>5-phospho-alpha-D-ribose 1-diphosphate</name>
        <dbReference type="ChEBI" id="CHEBI:58017"/>
        <note>ligand shared between dimeric partners</note>
    </ligand>
</feature>
<feature type="binding site" evidence="6">
    <location>
        <position position="88"/>
    </location>
    <ligand>
        <name>5-phospho-alpha-D-ribose 1-diphosphate</name>
        <dbReference type="ChEBI" id="CHEBI:58017"/>
        <note>ligand shared between dimeric partners</note>
    </ligand>
</feature>